<keyword evidence="2" id="KW-1185">Reference proteome</keyword>
<accession>A0AAE1AGX8</accession>
<protein>
    <submittedName>
        <fullName evidence="1">Uncharacterized protein</fullName>
    </submittedName>
</protein>
<proteinExistence type="predicted"/>
<reference evidence="1" key="1">
    <citation type="journal article" date="2023" name="G3 (Bethesda)">
        <title>A reference genome for the long-term kleptoplast-retaining sea slug Elysia crispata morphotype clarki.</title>
        <authorList>
            <person name="Eastman K.E."/>
            <person name="Pendleton A.L."/>
            <person name="Shaikh M.A."/>
            <person name="Suttiyut T."/>
            <person name="Ogas R."/>
            <person name="Tomko P."/>
            <person name="Gavelis G."/>
            <person name="Widhalm J.R."/>
            <person name="Wisecaver J.H."/>
        </authorList>
    </citation>
    <scope>NUCLEOTIDE SEQUENCE</scope>
    <source>
        <strain evidence="1">ECLA1</strain>
    </source>
</reference>
<dbReference type="AlphaFoldDB" id="A0AAE1AGX8"/>
<gene>
    <name evidence="1" type="ORF">RRG08_034317</name>
</gene>
<sequence length="92" mass="10051">MKSEQTYCGLSGNHGEKSKLVTQNFWIVNDTCGASGNRNTAKISGAVVVSLAVLSHLARTFEATSTNRQRASGSIVPFEFCSIHTYFYMTIL</sequence>
<name>A0AAE1AGX8_9GAST</name>
<evidence type="ECO:0000313" key="1">
    <source>
        <dbReference type="EMBL" id="KAK3787614.1"/>
    </source>
</evidence>
<organism evidence="1 2">
    <name type="scientific">Elysia crispata</name>
    <name type="common">lettuce slug</name>
    <dbReference type="NCBI Taxonomy" id="231223"/>
    <lineage>
        <taxon>Eukaryota</taxon>
        <taxon>Metazoa</taxon>
        <taxon>Spiralia</taxon>
        <taxon>Lophotrochozoa</taxon>
        <taxon>Mollusca</taxon>
        <taxon>Gastropoda</taxon>
        <taxon>Heterobranchia</taxon>
        <taxon>Euthyneura</taxon>
        <taxon>Panpulmonata</taxon>
        <taxon>Sacoglossa</taxon>
        <taxon>Placobranchoidea</taxon>
        <taxon>Plakobranchidae</taxon>
        <taxon>Elysia</taxon>
    </lineage>
</organism>
<dbReference type="EMBL" id="JAWDGP010001849">
    <property type="protein sequence ID" value="KAK3787614.1"/>
    <property type="molecule type" value="Genomic_DNA"/>
</dbReference>
<dbReference type="Proteomes" id="UP001283361">
    <property type="component" value="Unassembled WGS sequence"/>
</dbReference>
<evidence type="ECO:0000313" key="2">
    <source>
        <dbReference type="Proteomes" id="UP001283361"/>
    </source>
</evidence>
<comment type="caution">
    <text evidence="1">The sequence shown here is derived from an EMBL/GenBank/DDBJ whole genome shotgun (WGS) entry which is preliminary data.</text>
</comment>